<evidence type="ECO:0000313" key="4">
    <source>
        <dbReference type="Proteomes" id="UP000184080"/>
    </source>
</evidence>
<protein>
    <submittedName>
        <fullName evidence="3">NADH-FMN oxidoreductase RutF, flavin reductase (DIM6/NTAB) family</fullName>
    </submittedName>
</protein>
<sequence>MALDYTKCMEKGMKYLSKQGAFLTSKHEDKVNTMTVSWGSIGYMWGKPIFTIMVRKSRYTHGIIEKADSFTLSIPTNSDLKKELGICGSKSGRDVNKYEVANIELQDSNDVESPIIKGCGIYFECKIIYKSDIDPNLLKGDANASWYYNEDYHTVFYGEIVNCYFNE</sequence>
<dbReference type="STRING" id="1121298.SAMN05444401_1273"/>
<evidence type="ECO:0000256" key="1">
    <source>
        <dbReference type="ARBA" id="ARBA00038054"/>
    </source>
</evidence>
<dbReference type="GO" id="GO:0010181">
    <property type="term" value="F:FMN binding"/>
    <property type="evidence" value="ECO:0007669"/>
    <property type="project" value="InterPro"/>
</dbReference>
<dbReference type="AlphaFoldDB" id="A0A1M6CY90"/>
<dbReference type="GO" id="GO:0016646">
    <property type="term" value="F:oxidoreductase activity, acting on the CH-NH group of donors, NAD or NADP as acceptor"/>
    <property type="evidence" value="ECO:0007669"/>
    <property type="project" value="UniProtKB-ARBA"/>
</dbReference>
<gene>
    <name evidence="3" type="ORF">SAMN05444401_1273</name>
</gene>
<evidence type="ECO:0000313" key="3">
    <source>
        <dbReference type="EMBL" id="SHI65774.1"/>
    </source>
</evidence>
<dbReference type="InterPro" id="IPR002563">
    <property type="entry name" value="Flavin_Rdtase-like_dom"/>
</dbReference>
<dbReference type="OrthoDB" id="9791490at2"/>
<reference evidence="3 4" key="1">
    <citation type="submission" date="2016-11" db="EMBL/GenBank/DDBJ databases">
        <authorList>
            <person name="Jaros S."/>
            <person name="Januszkiewicz K."/>
            <person name="Wedrychowicz H."/>
        </authorList>
    </citation>
    <scope>NUCLEOTIDE SEQUENCE [LARGE SCALE GENOMIC DNA]</scope>
    <source>
        <strain evidence="3 4">DSM 21864</strain>
    </source>
</reference>
<dbReference type="EMBL" id="FQZO01000001">
    <property type="protein sequence ID" value="SHI65774.1"/>
    <property type="molecule type" value="Genomic_DNA"/>
</dbReference>
<dbReference type="PANTHER" id="PTHR43567">
    <property type="entry name" value="FLAVOREDOXIN-RELATED-RELATED"/>
    <property type="match status" value="1"/>
</dbReference>
<dbReference type="Gene3D" id="2.30.110.10">
    <property type="entry name" value="Electron Transport, Fmn-binding Protein, Chain A"/>
    <property type="match status" value="1"/>
</dbReference>
<dbReference type="InterPro" id="IPR012349">
    <property type="entry name" value="Split_barrel_FMN-bd"/>
</dbReference>
<accession>A0A1M6CY90</accession>
<dbReference type="SUPFAM" id="SSF50475">
    <property type="entry name" value="FMN-binding split barrel"/>
    <property type="match status" value="1"/>
</dbReference>
<organism evidence="3 4">
    <name type="scientific">Clostridium amylolyticum</name>
    <dbReference type="NCBI Taxonomy" id="1121298"/>
    <lineage>
        <taxon>Bacteria</taxon>
        <taxon>Bacillati</taxon>
        <taxon>Bacillota</taxon>
        <taxon>Clostridia</taxon>
        <taxon>Eubacteriales</taxon>
        <taxon>Clostridiaceae</taxon>
        <taxon>Clostridium</taxon>
    </lineage>
</organism>
<proteinExistence type="inferred from homology"/>
<keyword evidence="4" id="KW-1185">Reference proteome</keyword>
<dbReference type="Proteomes" id="UP000184080">
    <property type="component" value="Unassembled WGS sequence"/>
</dbReference>
<evidence type="ECO:0000259" key="2">
    <source>
        <dbReference type="Pfam" id="PF01613"/>
    </source>
</evidence>
<name>A0A1M6CY90_9CLOT</name>
<dbReference type="RefSeq" id="WP_073004690.1">
    <property type="nucleotide sequence ID" value="NZ_FQZO01000001.1"/>
</dbReference>
<dbReference type="InterPro" id="IPR052174">
    <property type="entry name" value="Flavoredoxin"/>
</dbReference>
<dbReference type="Pfam" id="PF01613">
    <property type="entry name" value="Flavin_Reduct"/>
    <property type="match status" value="1"/>
</dbReference>
<dbReference type="PANTHER" id="PTHR43567:SF5">
    <property type="entry name" value="HYPOTHETICAL CYTOSOLIC PROTEIN"/>
    <property type="match status" value="1"/>
</dbReference>
<feature type="domain" description="Flavin reductase like" evidence="2">
    <location>
        <begin position="18"/>
        <end position="166"/>
    </location>
</feature>
<comment type="similarity">
    <text evidence="1">Belongs to the flavoredoxin family.</text>
</comment>